<protein>
    <submittedName>
        <fullName evidence="1">Uncharacterized protein</fullName>
    </submittedName>
</protein>
<organism evidence="1 2">
    <name type="scientific">Candidatus Ichthyocystis hellenicum</name>
    <dbReference type="NCBI Taxonomy" id="1561003"/>
    <lineage>
        <taxon>Bacteria</taxon>
        <taxon>Pseudomonadati</taxon>
        <taxon>Pseudomonadota</taxon>
        <taxon>Betaproteobacteria</taxon>
        <taxon>Burkholderiales</taxon>
        <taxon>Candidatus Ichthyocystis</taxon>
    </lineage>
</organism>
<evidence type="ECO:0000313" key="2">
    <source>
        <dbReference type="Proteomes" id="UP000198651"/>
    </source>
</evidence>
<dbReference type="RefSeq" id="WP_092343755.1">
    <property type="nucleotide sequence ID" value="NZ_LN906597.1"/>
</dbReference>
<dbReference type="Proteomes" id="UP000198651">
    <property type="component" value="Chromosome I"/>
</dbReference>
<dbReference type="EMBL" id="LN906597">
    <property type="protein sequence ID" value="CUT18266.1"/>
    <property type="molecule type" value="Genomic_DNA"/>
</dbReference>
<name>A0A0S4M6B4_9BURK</name>
<sequence>MYPCHSGDSFSVNEVDETKNIAGNVRSIDADHPPHKILCSSNDFLKLYDSNDLNQNNNYGQELLACDVFKLNKLCECDLGILVCSHNDNTARTFNAVKSPVTNEELSNKKHNSHSENTESCVIPKEIKLKSYRRIFLYRKEFNASVYKNAIKNITIDSNEAFKNTVLDKMGTDFLKNKRTALVKSKSSIELSQTYSNVRKYVLEKLYSVLSDLIPTSDIPITPGMSISDLRHSCLSNKNFFDKLSSECEKIAEDVRSTPYASLSHVFQHSISFDSNNCTNSTNNKVSFFPLKNKFLPGLKKLIIDTTSSLSSNIISEIEKSDQNGIVDGLFLKTHGVLIQKSSIRTINCFFDYNNKVLANYDFDDNLSLLKHLLEKLKNIVKASCAFHENKVVSLGESTIEQLSIYILTDMYNIPVKFHRKLKLTPQNIIERQRLSENFYLNYSRVANHIPYTDDGMELQLSKLDPTSRTKISTEINSNYDPSKLVIEYTNLEQCVSSPKINLIKYSKSDLFLDKLSSSIYENAINKVDIDINRMFRNSILEKLDAHIKRKGFAKSSVDLSLTYSNVRKYILCKLSLHIKDIIKTADVPITLGMSISDIRSRCLSNKLFFDKLAKSCDKALEEVPAISEKILLSMIQSNVIFDSDERLNINHKKYKFLQELKLLITETISNLVNSIINVIKNLKPSEIINGLFYKTHGIFVSKSLIRELKLFFNSNKIPIGSIEYNLSSINNFLVELTILVKKHVIFHEGMLFFPEKHTAEALSRYLLSDMYNIPSRFYKKIKVSSENISKPHSSIEIASTDINCRKDITYHTFTNTESKLLEKPITFVQKKSSWNPALIRSINIYRLAISMINIDKGNFENSFIDKIKHIPLVKKYLYKQKKIEIGLHETYTRAKSYILETFHPFLTEIEKETKTKIVLHHGITLNDLKNSYISNEEFFKKLRIFCSNAVERLKNFTDNSPINLIQEYICLGTETQKKMIIRKNIKLNLLKDITRLLIINISSIPDVIINSIKLIPCSKLAGGHLSPFHDMYVDNISLLKVKLAFDAAISKVINDPLLSWLVDKVSLEMIGNSCDGNNIKSKNQYKFINSYITSKGLYTYSYIKKLAKNELVALRNNIGDTIMIMNNDKIENTDKVTRSEILNKLESDLIAASIKAYKNSCIKAYKSKLGTKH</sequence>
<gene>
    <name evidence="1" type="ORF">Ark11_1468</name>
</gene>
<accession>A0A0S4M6B4</accession>
<keyword evidence="2" id="KW-1185">Reference proteome</keyword>
<evidence type="ECO:0000313" key="1">
    <source>
        <dbReference type="EMBL" id="CUT18266.1"/>
    </source>
</evidence>
<proteinExistence type="predicted"/>
<dbReference type="AlphaFoldDB" id="A0A0S4M6B4"/>
<reference evidence="2" key="1">
    <citation type="submission" date="2015-11" db="EMBL/GenBank/DDBJ databases">
        <authorList>
            <person name="Seth-Smith H.M.B."/>
        </authorList>
    </citation>
    <scope>NUCLEOTIDE SEQUENCE [LARGE SCALE GENOMIC DNA]</scope>
    <source>
        <strain evidence="2">2013Ark11</strain>
    </source>
</reference>